<evidence type="ECO:0000259" key="5">
    <source>
        <dbReference type="PROSITE" id="PS51194"/>
    </source>
</evidence>
<dbReference type="RefSeq" id="XP_033443484.1">
    <property type="nucleotide sequence ID" value="XM_033594276.1"/>
</dbReference>
<protein>
    <submittedName>
        <fullName evidence="6">Uncharacterized protein</fullName>
    </submittedName>
</protein>
<dbReference type="InterPro" id="IPR000330">
    <property type="entry name" value="SNF2_N"/>
</dbReference>
<keyword evidence="1" id="KW-0547">Nucleotide-binding</keyword>
<dbReference type="AlphaFoldDB" id="A0A6A5R537"/>
<evidence type="ECO:0000313" key="6">
    <source>
        <dbReference type="EMBL" id="KAF1923231.1"/>
    </source>
</evidence>
<dbReference type="GeneID" id="54351944"/>
<dbReference type="InterPro" id="IPR027417">
    <property type="entry name" value="P-loop_NTPase"/>
</dbReference>
<evidence type="ECO:0000313" key="7">
    <source>
        <dbReference type="Proteomes" id="UP000800082"/>
    </source>
</evidence>
<dbReference type="GO" id="GO:0016787">
    <property type="term" value="F:hydrolase activity"/>
    <property type="evidence" value="ECO:0007669"/>
    <property type="project" value="UniProtKB-KW"/>
</dbReference>
<dbReference type="Proteomes" id="UP000800082">
    <property type="component" value="Unassembled WGS sequence"/>
</dbReference>
<proteinExistence type="predicted"/>
<dbReference type="InterPro" id="IPR050628">
    <property type="entry name" value="SNF2_RAD54_helicase_TF"/>
</dbReference>
<dbReference type="InterPro" id="IPR014001">
    <property type="entry name" value="Helicase_ATP-bd"/>
</dbReference>
<dbReference type="OrthoDB" id="448448at2759"/>
<dbReference type="CDD" id="cd18008">
    <property type="entry name" value="DEXDc_SHPRH-like"/>
    <property type="match status" value="1"/>
</dbReference>
<evidence type="ECO:0000256" key="2">
    <source>
        <dbReference type="ARBA" id="ARBA00022801"/>
    </source>
</evidence>
<dbReference type="GO" id="GO:0006281">
    <property type="term" value="P:DNA repair"/>
    <property type="evidence" value="ECO:0007669"/>
    <property type="project" value="TreeGrafter"/>
</dbReference>
<dbReference type="PANTHER" id="PTHR45626">
    <property type="entry name" value="TRANSCRIPTION TERMINATION FACTOR 2-RELATED"/>
    <property type="match status" value="1"/>
</dbReference>
<keyword evidence="3" id="KW-0067">ATP-binding</keyword>
<reference evidence="6" key="1">
    <citation type="journal article" date="2020" name="Stud. Mycol.">
        <title>101 Dothideomycetes genomes: a test case for predicting lifestyles and emergence of pathogens.</title>
        <authorList>
            <person name="Haridas S."/>
            <person name="Albert R."/>
            <person name="Binder M."/>
            <person name="Bloem J."/>
            <person name="Labutti K."/>
            <person name="Salamov A."/>
            <person name="Andreopoulos B."/>
            <person name="Baker S."/>
            <person name="Barry K."/>
            <person name="Bills G."/>
            <person name="Bluhm B."/>
            <person name="Cannon C."/>
            <person name="Castanera R."/>
            <person name="Culley D."/>
            <person name="Daum C."/>
            <person name="Ezra D."/>
            <person name="Gonzalez J."/>
            <person name="Henrissat B."/>
            <person name="Kuo A."/>
            <person name="Liang C."/>
            <person name="Lipzen A."/>
            <person name="Lutzoni F."/>
            <person name="Magnuson J."/>
            <person name="Mondo S."/>
            <person name="Nolan M."/>
            <person name="Ohm R."/>
            <person name="Pangilinan J."/>
            <person name="Park H.-J."/>
            <person name="Ramirez L."/>
            <person name="Alfaro M."/>
            <person name="Sun H."/>
            <person name="Tritt A."/>
            <person name="Yoshinaga Y."/>
            <person name="Zwiers L.-H."/>
            <person name="Turgeon B."/>
            <person name="Goodwin S."/>
            <person name="Spatafora J."/>
            <person name="Crous P."/>
            <person name="Grigoriev I."/>
        </authorList>
    </citation>
    <scope>NUCLEOTIDE SEQUENCE</scope>
    <source>
        <strain evidence="6">CBS 183.55</strain>
    </source>
</reference>
<organism evidence="6 7">
    <name type="scientific">Didymella exigua CBS 183.55</name>
    <dbReference type="NCBI Taxonomy" id="1150837"/>
    <lineage>
        <taxon>Eukaryota</taxon>
        <taxon>Fungi</taxon>
        <taxon>Dikarya</taxon>
        <taxon>Ascomycota</taxon>
        <taxon>Pezizomycotina</taxon>
        <taxon>Dothideomycetes</taxon>
        <taxon>Pleosporomycetidae</taxon>
        <taxon>Pleosporales</taxon>
        <taxon>Pleosporineae</taxon>
        <taxon>Didymellaceae</taxon>
        <taxon>Didymella</taxon>
    </lineage>
</organism>
<keyword evidence="2" id="KW-0378">Hydrolase</keyword>
<dbReference type="CDD" id="cd18793">
    <property type="entry name" value="SF2_C_SNF"/>
    <property type="match status" value="1"/>
</dbReference>
<dbReference type="SUPFAM" id="SSF52540">
    <property type="entry name" value="P-loop containing nucleoside triphosphate hydrolases"/>
    <property type="match status" value="2"/>
</dbReference>
<dbReference type="GO" id="GO:0008094">
    <property type="term" value="F:ATP-dependent activity, acting on DNA"/>
    <property type="evidence" value="ECO:0007669"/>
    <property type="project" value="TreeGrafter"/>
</dbReference>
<dbReference type="InterPro" id="IPR038718">
    <property type="entry name" value="SNF2-like_sf"/>
</dbReference>
<dbReference type="InterPro" id="IPR001650">
    <property type="entry name" value="Helicase_C-like"/>
</dbReference>
<dbReference type="PROSITE" id="PS51194">
    <property type="entry name" value="HELICASE_CTER"/>
    <property type="match status" value="1"/>
</dbReference>
<dbReference type="Pfam" id="PF00176">
    <property type="entry name" value="SNF2-rel_dom"/>
    <property type="match status" value="1"/>
</dbReference>
<dbReference type="Pfam" id="PF00271">
    <property type="entry name" value="Helicase_C"/>
    <property type="match status" value="1"/>
</dbReference>
<dbReference type="Gene3D" id="3.40.50.300">
    <property type="entry name" value="P-loop containing nucleotide triphosphate hydrolases"/>
    <property type="match status" value="1"/>
</dbReference>
<dbReference type="InterPro" id="IPR049730">
    <property type="entry name" value="SNF2/RAD54-like_C"/>
</dbReference>
<evidence type="ECO:0000256" key="1">
    <source>
        <dbReference type="ARBA" id="ARBA00022741"/>
    </source>
</evidence>
<dbReference type="Gene3D" id="3.40.50.10810">
    <property type="entry name" value="Tandem AAA-ATPase domain"/>
    <property type="match status" value="1"/>
</dbReference>
<sequence length="876" mass="98770">MDEYLNNHMALKRSYPFEIADPHIPQHGQQLHAHESTPINEPLCLLGSVIDVRAQVQPGVRDLFHRAYAFGTTQDDLTFEVCPKGDYFELYSQGGAFARLDKAFCNEARGLVGLGVEFEACLDRKRREETTNAWTPSAGETVTFLVDVNVKSLMHHAGTVGNILLRSGIFLQFPLQRPGGETYLNPQILQIEGFCEKADETMTEGEDALTPTVVLDGSAQGNLKPSRKPQDNFEQILDSLTHTNILQEIRTDTSRIKTKLMTHQMMALDFIAQRESGRPSTELTFWQERRRRNGTCFRHVLTGSETSEHREARGGILADDMGLGKSLTMLSAIASSLPDAESFASTQTAAENGSSNALTPSRATLILLPSTTLIDNWIDEIRTHTWPHKVTFHTHLSRDRHAETHLLLEKDVVFTTYATALRDTKQISSPLSRVHWFRIVLDEAHKIRNRKTKLFKAIHELSAYRRWCLTGTPIQNRLEDLGSLVAFLRITELAHTLTFRTFIIAPTLAERGTRFRNLQTLLGIICLRRTRGHLHLPEPIAEERLIAFLPGEYSQYFDLFEQYKRQLQMTASGKGRYVSTALQFIHELRLFCNNGPRRTQDTSHGSDDEILSHLVQLEENVCANCSISIFCIDRVEGRDGGLFIQPCKHLVCHSCWPECVEKKKKGNHCRLCAKGHAPTDLTTHFSTGELAFAAEAATETYPSKLMALVKDIKHVSGEKCIIFSAWKKTLNMAGELFKRDGMSYGMIEGSLSLNQRLKVLKEFKSSIGPNILMMTLGTGAEGLTLTIASHIYLLEPQWNPFVELQAMARAQRIGQERRVVCVRYVMEGTIEQHDVMKRQKNKTALAGGGFKNQKMHDSLQYFGVDLTRVQGNAMTF</sequence>
<dbReference type="GO" id="GO:0005634">
    <property type="term" value="C:nucleus"/>
    <property type="evidence" value="ECO:0007669"/>
    <property type="project" value="TreeGrafter"/>
</dbReference>
<keyword evidence="7" id="KW-1185">Reference proteome</keyword>
<dbReference type="SMART" id="SM00490">
    <property type="entry name" value="HELICc"/>
    <property type="match status" value="1"/>
</dbReference>
<gene>
    <name evidence="6" type="ORF">M421DRAFT_426049</name>
</gene>
<dbReference type="PANTHER" id="PTHR45626:SF52">
    <property type="entry name" value="SINGLE-STRANDED DNA-DEPENDENT ATPASE (EUROFUNG)"/>
    <property type="match status" value="1"/>
</dbReference>
<name>A0A6A5R537_9PLEO</name>
<evidence type="ECO:0000259" key="4">
    <source>
        <dbReference type="PROSITE" id="PS51192"/>
    </source>
</evidence>
<dbReference type="GO" id="GO:0005524">
    <property type="term" value="F:ATP binding"/>
    <property type="evidence" value="ECO:0007669"/>
    <property type="project" value="UniProtKB-KW"/>
</dbReference>
<accession>A0A6A5R537</accession>
<dbReference type="EMBL" id="ML979008">
    <property type="protein sequence ID" value="KAF1923231.1"/>
    <property type="molecule type" value="Genomic_DNA"/>
</dbReference>
<feature type="domain" description="Helicase ATP-binding" evidence="4">
    <location>
        <begin position="306"/>
        <end position="491"/>
    </location>
</feature>
<dbReference type="PROSITE" id="PS51192">
    <property type="entry name" value="HELICASE_ATP_BIND_1"/>
    <property type="match status" value="1"/>
</dbReference>
<dbReference type="SMART" id="SM00487">
    <property type="entry name" value="DEXDc"/>
    <property type="match status" value="1"/>
</dbReference>
<evidence type="ECO:0000256" key="3">
    <source>
        <dbReference type="ARBA" id="ARBA00022840"/>
    </source>
</evidence>
<feature type="domain" description="Helicase C-terminal" evidence="5">
    <location>
        <begin position="707"/>
        <end position="867"/>
    </location>
</feature>